<dbReference type="NCBIfam" id="TIGR04387">
    <property type="entry name" value="capsid_maj_N4"/>
    <property type="match status" value="1"/>
</dbReference>
<protein>
    <recommendedName>
        <fullName evidence="2">N4-gp56 family major capsid protein</fullName>
    </recommendedName>
</protein>
<dbReference type="HOGENOM" id="CLU_063872_0_0_7"/>
<sequence length="366" mass="39499">MAKTIIGLNDAKAVARYSAALAVDVGRESYFDQRFIGNGENAKAPIQRLTDLENAAGEKISFDLSMQLTGQPTEGDTALEGREENLKFFTDSVYIDQARHAVSTGGRMTQKRTLHDLRATAKKRMAEYWARLFDEMIFIYLSGARGTNADYILPTGYTGFANNTVTAPDSSHLMFAAGATKATLTADNKLSLSDIDKAVTKAAMMGGGTQGIPQIRPISFEGEETYVMVMNPQQAEDLRTNANTGQWLDIQKALTTAVGKASAIFKGGLGVYNNVVLHSHKGCIRFTDYGSGAVKAARSLFMGMQAGVIAFGSPGGKFRFDWVEESFDYGNNIGIETHTIFGVKKTTFNSLDFGVIAIDSAAALPA</sequence>
<dbReference type="OrthoDB" id="8877014at2"/>
<evidence type="ECO:0008006" key="2">
    <source>
        <dbReference type="Google" id="ProtNLM"/>
    </source>
</evidence>
<evidence type="ECO:0000313" key="1">
    <source>
        <dbReference type="EMBL" id="EIG53135.1"/>
    </source>
</evidence>
<organism evidence="1">
    <name type="scientific">Desulfovibrio sp. U5L</name>
    <dbReference type="NCBI Taxonomy" id="596152"/>
    <lineage>
        <taxon>Bacteria</taxon>
        <taxon>Pseudomonadati</taxon>
        <taxon>Thermodesulfobacteriota</taxon>
        <taxon>Desulfovibrionia</taxon>
        <taxon>Desulfovibrionales</taxon>
        <taxon>Desulfovibrionaceae</taxon>
        <taxon>Desulfovibrio</taxon>
    </lineage>
</organism>
<dbReference type="Pfam" id="PF13252">
    <property type="entry name" value="Phage_capsid_3"/>
    <property type="match status" value="1"/>
</dbReference>
<dbReference type="EMBL" id="JH600068">
    <property type="protein sequence ID" value="EIG53135.1"/>
    <property type="molecule type" value="Genomic_DNA"/>
</dbReference>
<dbReference type="InterPro" id="IPR025267">
    <property type="entry name" value="ORF017-like"/>
</dbReference>
<dbReference type="STRING" id="596152.DesU5LDRAFT_1446"/>
<proteinExistence type="predicted"/>
<accession>I2Q029</accession>
<name>I2Q029_9BACT</name>
<dbReference type="AlphaFoldDB" id="I2Q029"/>
<dbReference type="eggNOG" id="ENOG502ZB2Y">
    <property type="taxonomic scope" value="Bacteria"/>
</dbReference>
<reference evidence="1" key="1">
    <citation type="submission" date="2011-11" db="EMBL/GenBank/DDBJ databases">
        <title>Improved High-Quality Draft sequence of Desulfovibrio sp. U5L.</title>
        <authorList>
            <consortium name="US DOE Joint Genome Institute"/>
            <person name="Lucas S."/>
            <person name="Han J."/>
            <person name="Lapidus A."/>
            <person name="Cheng J.-F."/>
            <person name="Goodwin L."/>
            <person name="Pitluck S."/>
            <person name="Peters L."/>
            <person name="Ovchinnikova G."/>
            <person name="Held B."/>
            <person name="Detter J.C."/>
            <person name="Han C."/>
            <person name="Tapia R."/>
            <person name="Land M."/>
            <person name="Hauser L."/>
            <person name="Kyrpides N."/>
            <person name="Ivanova N."/>
            <person name="Pagani I."/>
            <person name="Gabster J."/>
            <person name="Walker C."/>
            <person name="Stolyar S."/>
            <person name="Stahl D."/>
            <person name="Arkin A."/>
            <person name="Dehal P."/>
            <person name="Hazen T."/>
            <person name="Woyke T."/>
        </authorList>
    </citation>
    <scope>NUCLEOTIDE SEQUENCE [LARGE SCALE GENOMIC DNA]</scope>
    <source>
        <strain evidence="1">U5L</strain>
    </source>
</reference>
<gene>
    <name evidence="1" type="ORF">DesU5LDRAFT_1446</name>
</gene>